<dbReference type="PANTHER" id="PTHR34718">
    <property type="entry name" value="PHD-TYPE DOMAIN-CONTAINING PROTEIN"/>
    <property type="match status" value="1"/>
</dbReference>
<dbReference type="Proteomes" id="UP000078492">
    <property type="component" value="Unassembled WGS sequence"/>
</dbReference>
<evidence type="ECO:0008006" key="3">
    <source>
        <dbReference type="Google" id="ProtNLM"/>
    </source>
</evidence>
<dbReference type="Gene3D" id="3.40.395.10">
    <property type="entry name" value="Adenoviral Proteinase, Chain A"/>
    <property type="match status" value="1"/>
</dbReference>
<sequence length="367" mass="43195">DTKNIFIYDSLNNETLHKQHELFLKKLFPIYDFEKNPVKFAKIQRQPNCNDCGVFAIAFATSLLFNLKPDRVTYNHKLTRLHLIKILQTNIIEHFPQNLQYAHPQKVLPIEVMRAREAEALRLQTIRRLTKSHDNCAVKMLQNITKEITLSQNSKNNPNIKRCLKQNLDEQNLENKRAKRRCQYRNYIKYYNPVAIENIFNKLDINNHIEKRLKAERIIRRCMQIRDSYIRDMYKIVVLLKRKSEVCLILATKCKTIDEKLIAFCGKSKHTALFENYFINGTYRNISSSQVLAMNMKGQVTNVLPLIEAQAKKVWLYDDNVCKIDPFLMLRPGGLHDFLVSRSLNRVNVETGREKKMRKLTVTGRRA</sequence>
<reference evidence="1 2" key="1">
    <citation type="submission" date="2015-09" db="EMBL/GenBank/DDBJ databases">
        <title>Trachymyrmex cornetzi WGS genome.</title>
        <authorList>
            <person name="Nygaard S."/>
            <person name="Hu H."/>
            <person name="Boomsma J."/>
            <person name="Zhang G."/>
        </authorList>
    </citation>
    <scope>NUCLEOTIDE SEQUENCE [LARGE SCALE GENOMIC DNA]</scope>
    <source>
        <strain evidence="1">Tcor2-1</strain>
        <tissue evidence="1">Whole body</tissue>
    </source>
</reference>
<evidence type="ECO:0000313" key="1">
    <source>
        <dbReference type="EMBL" id="KYN29993.1"/>
    </source>
</evidence>
<feature type="non-terminal residue" evidence="1">
    <location>
        <position position="1"/>
    </location>
</feature>
<organism evidence="1 2">
    <name type="scientific">Trachymyrmex cornetzi</name>
    <dbReference type="NCBI Taxonomy" id="471704"/>
    <lineage>
        <taxon>Eukaryota</taxon>
        <taxon>Metazoa</taxon>
        <taxon>Ecdysozoa</taxon>
        <taxon>Arthropoda</taxon>
        <taxon>Hexapoda</taxon>
        <taxon>Insecta</taxon>
        <taxon>Pterygota</taxon>
        <taxon>Neoptera</taxon>
        <taxon>Endopterygota</taxon>
        <taxon>Hymenoptera</taxon>
        <taxon>Apocrita</taxon>
        <taxon>Aculeata</taxon>
        <taxon>Formicoidea</taxon>
        <taxon>Formicidae</taxon>
        <taxon>Myrmicinae</taxon>
        <taxon>Trachymyrmex</taxon>
    </lineage>
</organism>
<accession>A0A151JRI9</accession>
<evidence type="ECO:0000313" key="2">
    <source>
        <dbReference type="Proteomes" id="UP000078492"/>
    </source>
</evidence>
<protein>
    <recommendedName>
        <fullName evidence="3">Ubiquitin-like protease family profile domain-containing protein</fullName>
    </recommendedName>
</protein>
<gene>
    <name evidence="1" type="ORF">ALC57_00551</name>
</gene>
<dbReference type="InterPro" id="IPR038765">
    <property type="entry name" value="Papain-like_cys_pep_sf"/>
</dbReference>
<dbReference type="PANTHER" id="PTHR34718:SF2">
    <property type="entry name" value="PHD-TYPE DOMAIN-CONTAINING PROTEIN"/>
    <property type="match status" value="1"/>
</dbReference>
<dbReference type="EMBL" id="KQ978584">
    <property type="protein sequence ID" value="KYN29993.1"/>
    <property type="molecule type" value="Genomic_DNA"/>
</dbReference>
<proteinExistence type="predicted"/>
<dbReference type="AlphaFoldDB" id="A0A151JRI9"/>
<name>A0A151JRI9_9HYME</name>
<dbReference type="SUPFAM" id="SSF54001">
    <property type="entry name" value="Cysteine proteinases"/>
    <property type="match status" value="1"/>
</dbReference>
<keyword evidence="2" id="KW-1185">Reference proteome</keyword>